<dbReference type="Gene3D" id="3.40.50.2000">
    <property type="entry name" value="Glycogen Phosphorylase B"/>
    <property type="match status" value="1"/>
</dbReference>
<dbReference type="SUPFAM" id="SSF53756">
    <property type="entry name" value="UDP-Glycosyltransferase/glycogen phosphorylase"/>
    <property type="match status" value="1"/>
</dbReference>
<reference evidence="2" key="1">
    <citation type="journal article" date="2019" name="Int. J. Syst. Evol. Microbiol.">
        <title>The Global Catalogue of Microorganisms (GCM) 10K type strain sequencing project: providing services to taxonomists for standard genome sequencing and annotation.</title>
        <authorList>
            <consortium name="The Broad Institute Genomics Platform"/>
            <consortium name="The Broad Institute Genome Sequencing Center for Infectious Disease"/>
            <person name="Wu L."/>
            <person name="Ma J."/>
        </authorList>
    </citation>
    <scope>NUCLEOTIDE SEQUENCE [LARGE SCALE GENOMIC DNA]</scope>
    <source>
        <strain evidence="2">JCM 18392</strain>
    </source>
</reference>
<evidence type="ECO:0008006" key="3">
    <source>
        <dbReference type="Google" id="ProtNLM"/>
    </source>
</evidence>
<dbReference type="Proteomes" id="UP001501323">
    <property type="component" value="Unassembled WGS sequence"/>
</dbReference>
<evidence type="ECO:0000313" key="1">
    <source>
        <dbReference type="EMBL" id="GAA4854025.1"/>
    </source>
</evidence>
<protein>
    <recommendedName>
        <fullName evidence="3">Glycosyltransferase family 4 protein</fullName>
    </recommendedName>
</protein>
<sequence length="341" mass="37912">MEHYGRTLSPCASIRLHGFLQYLRDSGHLEFRSLLVEELFAFAPDVIIWHRISIPAARDVDAMVAIARLVGARLIYDLDDNLLDMDDHGEGEKYRTMRCAVARSLEVADEVWCSTPALSDRVRPLVSGTRQVAANSLDPSIWSASKRGSTRLGDPDRLRLVYMGTRTHDEDFRFLCSVMQILDTRNPGVFSLSVIGVCERPPEDAPWLDVLEPPLFLGASYPGFAHWLQQQGDFDLGVAPLLSNRFNDCKSSIKVLDYAAIGLPTLASRVLPYTHSLRTGVDCFHAENTARAWVDELLKLASDRPAMNRVAGTAGQLVTPECFATGAQFRLERIQNVASVP</sequence>
<accession>A0ABP9DS17</accession>
<keyword evidence="2" id="KW-1185">Reference proteome</keyword>
<comment type="caution">
    <text evidence="1">The sequence shown here is derived from an EMBL/GenBank/DDBJ whole genome shotgun (WGS) entry which is preliminary data.</text>
</comment>
<name>A0ABP9DS17_9GAMM</name>
<dbReference type="RefSeq" id="WP_345293592.1">
    <property type="nucleotide sequence ID" value="NZ_BAABJY010000001.1"/>
</dbReference>
<proteinExistence type="predicted"/>
<dbReference type="EMBL" id="BAABJY010000001">
    <property type="protein sequence ID" value="GAA4854025.1"/>
    <property type="molecule type" value="Genomic_DNA"/>
</dbReference>
<organism evidence="1 2">
    <name type="scientific">Luteimonas vadosa</name>
    <dbReference type="NCBI Taxonomy" id="1165507"/>
    <lineage>
        <taxon>Bacteria</taxon>
        <taxon>Pseudomonadati</taxon>
        <taxon>Pseudomonadota</taxon>
        <taxon>Gammaproteobacteria</taxon>
        <taxon>Lysobacterales</taxon>
        <taxon>Lysobacteraceae</taxon>
        <taxon>Luteimonas</taxon>
    </lineage>
</organism>
<gene>
    <name evidence="1" type="ORF">GCM10023332_01530</name>
</gene>
<evidence type="ECO:0000313" key="2">
    <source>
        <dbReference type="Proteomes" id="UP001501323"/>
    </source>
</evidence>